<dbReference type="AlphaFoldDB" id="A0A1Z1MR78"/>
<dbReference type="GeneID" id="33361861"/>
<evidence type="ECO:0000313" key="1">
    <source>
        <dbReference type="EMBL" id="ARW68603.1"/>
    </source>
</evidence>
<keyword evidence="1" id="KW-0808">Transferase</keyword>
<keyword evidence="1" id="KW-0150">Chloroplast</keyword>
<dbReference type="EMBL" id="MF101452">
    <property type="protein sequence ID" value="ARW68603.1"/>
    <property type="molecule type" value="Genomic_DNA"/>
</dbReference>
<gene>
    <name evidence="1" type="primary">upp</name>
</gene>
<dbReference type="GO" id="GO:0016757">
    <property type="term" value="F:glycosyltransferase activity"/>
    <property type="evidence" value="ECO:0007669"/>
    <property type="project" value="UniProtKB-KW"/>
</dbReference>
<dbReference type="InterPro" id="IPR029057">
    <property type="entry name" value="PRTase-like"/>
</dbReference>
<sequence length="183" mass="21620">MQLNVYLISHPIFKILLNNEKQKNSYKKKYIGIFLIYEILRKEINILNMYVKQINQYKNFYRLNKVEEHYLITNLTNTASIIGEIEICMPQIQILHISNTNKNILKEALQKVFHNLNKNKKIIIFDTILDLNYVISITNFLTNEININIDNIIIGTFISNNQILNQIGQKYPKLSIYTTKIIL</sequence>
<dbReference type="RefSeq" id="YP_009399206.1">
    <property type="nucleotide sequence ID" value="NC_035295.1"/>
</dbReference>
<proteinExistence type="predicted"/>
<protein>
    <submittedName>
        <fullName evidence="1">Uracil phosphoribosyltransferase</fullName>
    </submittedName>
</protein>
<dbReference type="Gene3D" id="3.40.50.2020">
    <property type="match status" value="1"/>
</dbReference>
<name>A0A1Z1MR78_9FLOR</name>
<accession>A0A1Z1MR78</accession>
<keyword evidence="1" id="KW-0328">Glycosyltransferase</keyword>
<keyword evidence="1" id="KW-0934">Plastid</keyword>
<reference evidence="1" key="1">
    <citation type="journal article" date="2017" name="J. Phycol.">
        <title>Analysis of chloroplast genomes and a supermatrix inform reclassification of the Rhodomelaceae (Rhodophyta).</title>
        <authorList>
            <person name="Diaz-Tapia P."/>
            <person name="Maggs C.A."/>
            <person name="West J.A."/>
            <person name="Verbruggen H."/>
        </authorList>
    </citation>
    <scope>NUCLEOTIDE SEQUENCE</scope>
    <source>
        <strain evidence="1">PD1676</strain>
    </source>
</reference>
<organism evidence="1">
    <name type="scientific">Taenioma perpusillum</name>
    <dbReference type="NCBI Taxonomy" id="210852"/>
    <lineage>
        <taxon>Eukaryota</taxon>
        <taxon>Rhodophyta</taxon>
        <taxon>Florideophyceae</taxon>
        <taxon>Rhodymeniophycidae</taxon>
        <taxon>Ceramiales</taxon>
        <taxon>Delesseriaceae</taxon>
        <taxon>Taenioma</taxon>
    </lineage>
</organism>
<geneLocation type="chloroplast" evidence="1"/>